<dbReference type="InterPro" id="IPR006175">
    <property type="entry name" value="YjgF/YER057c/UK114"/>
</dbReference>
<dbReference type="Gene3D" id="3.30.1330.40">
    <property type="entry name" value="RutC-like"/>
    <property type="match status" value="1"/>
</dbReference>
<dbReference type="CDD" id="cd00448">
    <property type="entry name" value="YjgF_YER057c_UK114_family"/>
    <property type="match status" value="1"/>
</dbReference>
<dbReference type="PANTHER" id="PTHR11803">
    <property type="entry name" value="2-IMINOBUTANOATE/2-IMINOPROPANOATE DEAMINASE RIDA"/>
    <property type="match status" value="1"/>
</dbReference>
<keyword evidence="3" id="KW-1185">Reference proteome</keyword>
<evidence type="ECO:0000313" key="3">
    <source>
        <dbReference type="Proteomes" id="UP001500002"/>
    </source>
</evidence>
<dbReference type="InterPro" id="IPR035959">
    <property type="entry name" value="RutC-like_sf"/>
</dbReference>
<name>A0ABN2LRD3_9MICO</name>
<accession>A0ABN2LRD3</accession>
<dbReference type="EMBL" id="BAAANJ010000001">
    <property type="protein sequence ID" value="GAA1796729.1"/>
    <property type="molecule type" value="Genomic_DNA"/>
</dbReference>
<proteinExistence type="inferred from homology"/>
<dbReference type="PANTHER" id="PTHR11803:SF58">
    <property type="entry name" value="PROTEIN HMF1-RELATED"/>
    <property type="match status" value="1"/>
</dbReference>
<dbReference type="RefSeq" id="WP_344292169.1">
    <property type="nucleotide sequence ID" value="NZ_BAAANJ010000001.1"/>
</dbReference>
<protein>
    <submittedName>
        <fullName evidence="2">RidA family protein</fullName>
    </submittedName>
</protein>
<comment type="caution">
    <text evidence="2">The sequence shown here is derived from an EMBL/GenBank/DDBJ whole genome shotgun (WGS) entry which is preliminary data.</text>
</comment>
<evidence type="ECO:0000313" key="2">
    <source>
        <dbReference type="EMBL" id="GAA1796729.1"/>
    </source>
</evidence>
<evidence type="ECO:0000256" key="1">
    <source>
        <dbReference type="ARBA" id="ARBA00010552"/>
    </source>
</evidence>
<comment type="similarity">
    <text evidence="1">Belongs to the RutC family.</text>
</comment>
<sequence>MSIRRVRTVDGLGQPVGAFSQAVIANGVVYTSGQIPAGADGSMPADFDGQLEATLENLRTLLDGVGSGIDHVVKVNGYLTDAAQLESYNRIYTRWFGDHLPARTTVCVELWGVALELECVALLKEESDA</sequence>
<gene>
    <name evidence="2" type="ORF">GCM10009749_00180</name>
</gene>
<organism evidence="2 3">
    <name type="scientific">Agromyces neolithicus</name>
    <dbReference type="NCBI Taxonomy" id="269420"/>
    <lineage>
        <taxon>Bacteria</taxon>
        <taxon>Bacillati</taxon>
        <taxon>Actinomycetota</taxon>
        <taxon>Actinomycetes</taxon>
        <taxon>Micrococcales</taxon>
        <taxon>Microbacteriaceae</taxon>
        <taxon>Agromyces</taxon>
    </lineage>
</organism>
<dbReference type="Proteomes" id="UP001500002">
    <property type="component" value="Unassembled WGS sequence"/>
</dbReference>
<dbReference type="SUPFAM" id="SSF55298">
    <property type="entry name" value="YjgF-like"/>
    <property type="match status" value="1"/>
</dbReference>
<reference evidence="2 3" key="1">
    <citation type="journal article" date="2019" name="Int. J. Syst. Evol. Microbiol.">
        <title>The Global Catalogue of Microorganisms (GCM) 10K type strain sequencing project: providing services to taxonomists for standard genome sequencing and annotation.</title>
        <authorList>
            <consortium name="The Broad Institute Genomics Platform"/>
            <consortium name="The Broad Institute Genome Sequencing Center for Infectious Disease"/>
            <person name="Wu L."/>
            <person name="Ma J."/>
        </authorList>
    </citation>
    <scope>NUCLEOTIDE SEQUENCE [LARGE SCALE GENOMIC DNA]</scope>
    <source>
        <strain evidence="2 3">JCM 14322</strain>
    </source>
</reference>
<dbReference type="Pfam" id="PF01042">
    <property type="entry name" value="Ribonuc_L-PSP"/>
    <property type="match status" value="1"/>
</dbReference>